<reference evidence="2 3" key="1">
    <citation type="submission" date="2024-11" db="EMBL/GenBank/DDBJ databases">
        <authorList>
            <person name="Heng Y.C."/>
            <person name="Lim A.C.H."/>
            <person name="Lee J.K.Y."/>
            <person name="Kittelmann S."/>
        </authorList>
    </citation>
    <scope>NUCLEOTIDE SEQUENCE [LARGE SCALE GENOMIC DNA]</scope>
    <source>
        <strain evidence="2 3">WILCCON 0202</strain>
    </source>
</reference>
<protein>
    <submittedName>
        <fullName evidence="2">Glycoside hydrolase family 66 protein</fullName>
    </submittedName>
</protein>
<sequence length="562" mass="65111">MILDLYPRKSYFCTGEAISIEVLLDNIIGDYILKLQVFNLQELIYEEIRPIVKSDKKVILEFKLPVKEANLSGFGVEALLLKGEETISSSSTAFDVLEDFKYAPRYGFLSDFESSELNDESDAAQLNKYHINAVQFYDWMYRHHELLPPEDEFIDAMGRRLSLPVVKQKIGYVKSYGMKAIGYGAVYGAEKEYYNEKKEQVYFKNDGKVINFIDFIYMMDINRESPWHDHIIREFSKAIDFGFDGIHMDQYGFPKEALARSKEGLKVRHLRDDFPKLIEDTRSYIEASGKEVNLIFNAVNNWPIDSVAKAPQDCMYIEVWSPNDTYEDLNKLIVNAKKYAPDKQVILAAYLKPFLEKEEEARKSAENGALLTMSSIFSSGGFHLLLGENNGVLTEAYYPQYARLDSESFIKIMRNYYDFIVRYEELLFNFKLIDNTFTYTGGINGEYTFKNGNFSPKPESDKVWTQIKEMDGIKVINLINYTGINNMNWNEGKQQLPEELSNIEVTCLVVEKVKEVYFASPDFDNCMSRKINFKYVEHDQGKAIQFIVPKLHIWDIVYIMVG</sequence>
<dbReference type="EMBL" id="JBJHZY010000001">
    <property type="protein sequence ID" value="MFL0266736.1"/>
    <property type="molecule type" value="Genomic_DNA"/>
</dbReference>
<name>A0ABW8TM22_9CLOT</name>
<dbReference type="InterPro" id="IPR013780">
    <property type="entry name" value="Glyco_hydro_b"/>
</dbReference>
<evidence type="ECO:0000256" key="1">
    <source>
        <dbReference type="ARBA" id="ARBA00022729"/>
    </source>
</evidence>
<keyword evidence="2" id="KW-0378">Hydrolase</keyword>
<dbReference type="Pfam" id="PF13199">
    <property type="entry name" value="Glyco_hydro_66"/>
    <property type="match status" value="1"/>
</dbReference>
<evidence type="ECO:0000313" key="2">
    <source>
        <dbReference type="EMBL" id="MFL0266736.1"/>
    </source>
</evidence>
<dbReference type="InterPro" id="IPR025092">
    <property type="entry name" value="Glyco_hydro_66"/>
</dbReference>
<organism evidence="2 3">
    <name type="scientific">Candidatus Clostridium radicumherbarum</name>
    <dbReference type="NCBI Taxonomy" id="3381662"/>
    <lineage>
        <taxon>Bacteria</taxon>
        <taxon>Bacillati</taxon>
        <taxon>Bacillota</taxon>
        <taxon>Clostridia</taxon>
        <taxon>Eubacteriales</taxon>
        <taxon>Clostridiaceae</taxon>
        <taxon>Clostridium</taxon>
    </lineage>
</organism>
<keyword evidence="1" id="KW-0732">Signal</keyword>
<keyword evidence="3" id="KW-1185">Reference proteome</keyword>
<dbReference type="Gene3D" id="3.20.20.80">
    <property type="entry name" value="Glycosidases"/>
    <property type="match status" value="1"/>
</dbReference>
<dbReference type="Gene3D" id="2.60.40.1180">
    <property type="entry name" value="Golgi alpha-mannosidase II"/>
    <property type="match status" value="1"/>
</dbReference>
<dbReference type="GO" id="GO:0016787">
    <property type="term" value="F:hydrolase activity"/>
    <property type="evidence" value="ECO:0007669"/>
    <property type="project" value="UniProtKB-KW"/>
</dbReference>
<dbReference type="CDD" id="cd14745">
    <property type="entry name" value="GH66"/>
    <property type="match status" value="1"/>
</dbReference>
<dbReference type="Proteomes" id="UP001623661">
    <property type="component" value="Unassembled WGS sequence"/>
</dbReference>
<proteinExistence type="predicted"/>
<evidence type="ECO:0000313" key="3">
    <source>
        <dbReference type="Proteomes" id="UP001623661"/>
    </source>
</evidence>
<dbReference type="RefSeq" id="WP_406763362.1">
    <property type="nucleotide sequence ID" value="NZ_JBJHZY010000001.1"/>
</dbReference>
<comment type="caution">
    <text evidence="2">The sequence shown here is derived from an EMBL/GenBank/DDBJ whole genome shotgun (WGS) entry which is preliminary data.</text>
</comment>
<accession>A0ABW8TM22</accession>
<gene>
    <name evidence="2" type="ORF">ACJDUH_01385</name>
</gene>